<name>A0A4S3TNJ3_9EURY</name>
<accession>A0A4S3TNJ3</accession>
<feature type="domain" description="Halobacterial output" evidence="1">
    <location>
        <begin position="14"/>
        <end position="87"/>
    </location>
</feature>
<dbReference type="Proteomes" id="UP000318864">
    <property type="component" value="Unassembled WGS sequence"/>
</dbReference>
<sequence>MDAVTVDADTTVSSSKPSVTIVERIAKRDGVDPTELTPPLYSAIDPEALDSLFSTTDGTDARSVGNVRFTYNGYEVCVQSSGEISISER</sequence>
<evidence type="ECO:0000313" key="3">
    <source>
        <dbReference type="Proteomes" id="UP000318864"/>
    </source>
</evidence>
<dbReference type="InterPro" id="IPR040624">
    <property type="entry name" value="HalOD1"/>
</dbReference>
<dbReference type="EMBL" id="RBZW01000014">
    <property type="protein sequence ID" value="THE65894.1"/>
    <property type="molecule type" value="Genomic_DNA"/>
</dbReference>
<evidence type="ECO:0000313" key="2">
    <source>
        <dbReference type="EMBL" id="THE65894.1"/>
    </source>
</evidence>
<dbReference type="AlphaFoldDB" id="A0A4S3TNJ3"/>
<dbReference type="RefSeq" id="WP_141463627.1">
    <property type="nucleotide sequence ID" value="NZ_RBZW01000014.1"/>
</dbReference>
<evidence type="ECO:0000259" key="1">
    <source>
        <dbReference type="Pfam" id="PF18545"/>
    </source>
</evidence>
<dbReference type="Pfam" id="PF18545">
    <property type="entry name" value="HalOD1"/>
    <property type="match status" value="1"/>
</dbReference>
<protein>
    <recommendedName>
        <fullName evidence="1">Halobacterial output domain-containing protein</fullName>
    </recommendedName>
</protein>
<proteinExistence type="predicted"/>
<gene>
    <name evidence="2" type="ORF">D8Y22_05050</name>
</gene>
<keyword evidence="3" id="KW-1185">Reference proteome</keyword>
<organism evidence="2 3">
    <name type="scientific">Salinadaptatus halalkaliphilus</name>
    <dbReference type="NCBI Taxonomy" id="2419781"/>
    <lineage>
        <taxon>Archaea</taxon>
        <taxon>Methanobacteriati</taxon>
        <taxon>Methanobacteriota</taxon>
        <taxon>Stenosarchaea group</taxon>
        <taxon>Halobacteria</taxon>
        <taxon>Halobacteriales</taxon>
        <taxon>Natrialbaceae</taxon>
        <taxon>Salinadaptatus</taxon>
    </lineage>
</organism>
<dbReference type="OrthoDB" id="271604at2157"/>
<comment type="caution">
    <text evidence="2">The sequence shown here is derived from an EMBL/GenBank/DDBJ whole genome shotgun (WGS) entry which is preliminary data.</text>
</comment>
<reference evidence="2 3" key="1">
    <citation type="submission" date="2018-10" db="EMBL/GenBank/DDBJ databases">
        <title>Natronolimnobius sp. XQ-INN 246 isolated from Inner Mongolia Autonomous Region of China.</title>
        <authorList>
            <person name="Xue Q."/>
        </authorList>
    </citation>
    <scope>NUCLEOTIDE SEQUENCE [LARGE SCALE GENOMIC DNA]</scope>
    <source>
        <strain evidence="2 3">XQ-INN 246</strain>
    </source>
</reference>